<dbReference type="AlphaFoldDB" id="A0A316V1Q4"/>
<dbReference type="InterPro" id="IPR017853">
    <property type="entry name" value="GH"/>
</dbReference>
<evidence type="ECO:0000256" key="3">
    <source>
        <dbReference type="ARBA" id="ARBA00022525"/>
    </source>
</evidence>
<dbReference type="PANTHER" id="PTHR31297">
    <property type="entry name" value="GLUCAN ENDO-1,6-BETA-GLUCOSIDASE B"/>
    <property type="match status" value="1"/>
</dbReference>
<evidence type="ECO:0000256" key="2">
    <source>
        <dbReference type="ARBA" id="ARBA00005641"/>
    </source>
</evidence>
<dbReference type="GO" id="GO:0009251">
    <property type="term" value="P:glucan catabolic process"/>
    <property type="evidence" value="ECO:0007669"/>
    <property type="project" value="TreeGrafter"/>
</dbReference>
<dbReference type="Pfam" id="PF00150">
    <property type="entry name" value="Cellulase"/>
    <property type="match status" value="1"/>
</dbReference>
<sequence>MPGYDNPQTPGTPASGHYGSYDQPGSQQALNDQDGQYYHFSDKEAGAGAGGAGAGAAKGNWFSRHKLLTGIIAAVVLLAIALGAGLGAGLGSKSNSDSSSSSSANDSGSSSGSSSGSGKNSGSGSSSGGSSSSDKTITPLPKWNLTDTDTKMYGASLGSWLLLERWMNEDWMVNTAGADAWDEWTFIENLGRDKALAALKDHWDTWVTEADLDLMQSAGFNTIRIPVGYWAFVPAAEGEPYLAQSGQTEQLQKMFGWLHDRKMYASIDMHGMPGSQNGDQSSGHNTSSSSQKIGWFSDTNQQISMQAINAAISFIQGSNYSSVVNSIGIVNEPRPWDGSFSQSQKNSNAQITRDFYENAYQACKKAGIPAIFHHGFYSGSGTPAQYWADFATGKDPNYLAYEDHPYPGWFTPQNTSRSYMQNNVCQIVQGGVGYPVPMIITEWSSINGVYDDDWTRTYTNLQAAGYAWSGGSVFWSFKTTHSKTQVLALPDNLQDMYSAVTLINSGVIPKPSANQTNKQFLEAQSGADTCGQWPVESWTNPSTQGAGYSGRRRSLEESVSSDEMLMGKRRLD</sequence>
<reference evidence="14 15" key="1">
    <citation type="journal article" date="2018" name="Mol. Biol. Evol.">
        <title>Broad Genomic Sampling Reveals a Smut Pathogenic Ancestry of the Fungal Clade Ustilaginomycotina.</title>
        <authorList>
            <person name="Kijpornyongpan T."/>
            <person name="Mondo S.J."/>
            <person name="Barry K."/>
            <person name="Sandor L."/>
            <person name="Lee J."/>
            <person name="Lipzen A."/>
            <person name="Pangilinan J."/>
            <person name="LaButti K."/>
            <person name="Hainaut M."/>
            <person name="Henrissat B."/>
            <person name="Grigoriev I.V."/>
            <person name="Spatafora J.W."/>
            <person name="Aime M.C."/>
        </authorList>
    </citation>
    <scope>NUCLEOTIDE SEQUENCE [LARGE SCALE GENOMIC DNA]</scope>
    <source>
        <strain evidence="14 15">MCA 5214</strain>
    </source>
</reference>
<evidence type="ECO:0000256" key="10">
    <source>
        <dbReference type="RuleBase" id="RU361153"/>
    </source>
</evidence>
<comment type="similarity">
    <text evidence="2 10">Belongs to the glycosyl hydrolase 5 (cellulase A) family.</text>
</comment>
<dbReference type="GO" id="GO:0009986">
    <property type="term" value="C:cell surface"/>
    <property type="evidence" value="ECO:0007669"/>
    <property type="project" value="TreeGrafter"/>
</dbReference>
<feature type="region of interest" description="Disordered" evidence="11">
    <location>
        <begin position="1"/>
        <end position="32"/>
    </location>
</feature>
<accession>A0A316V1Q4</accession>
<keyword evidence="12" id="KW-1133">Transmembrane helix</keyword>
<name>A0A316V1Q4_9BASI</name>
<evidence type="ECO:0000256" key="12">
    <source>
        <dbReference type="SAM" id="Phobius"/>
    </source>
</evidence>
<evidence type="ECO:0000313" key="14">
    <source>
        <dbReference type="EMBL" id="PWN30481.1"/>
    </source>
</evidence>
<comment type="subcellular location">
    <subcellularLocation>
        <location evidence="1">Secreted</location>
    </subcellularLocation>
</comment>
<dbReference type="STRING" id="1569628.A0A316V1Q4"/>
<feature type="compositionally biased region" description="Polar residues" evidence="11">
    <location>
        <begin position="1"/>
        <end position="12"/>
    </location>
</feature>
<evidence type="ECO:0000256" key="7">
    <source>
        <dbReference type="ARBA" id="ARBA00023316"/>
    </source>
</evidence>
<dbReference type="OrthoDB" id="62120at2759"/>
<dbReference type="SUPFAM" id="SSF51445">
    <property type="entry name" value="(Trans)glycosidases"/>
    <property type="match status" value="1"/>
</dbReference>
<protein>
    <recommendedName>
        <fullName evidence="9">glucan 1,3-beta-glucosidase</fullName>
        <ecNumber evidence="9">3.2.1.58</ecNumber>
    </recommendedName>
</protein>
<evidence type="ECO:0000256" key="8">
    <source>
        <dbReference type="ARBA" id="ARBA00036824"/>
    </source>
</evidence>
<dbReference type="InterPro" id="IPR001547">
    <property type="entry name" value="Glyco_hydro_5"/>
</dbReference>
<evidence type="ECO:0000256" key="1">
    <source>
        <dbReference type="ARBA" id="ARBA00004613"/>
    </source>
</evidence>
<feature type="region of interest" description="Disordered" evidence="11">
    <location>
        <begin position="269"/>
        <end position="293"/>
    </location>
</feature>
<keyword evidence="12" id="KW-0812">Transmembrane</keyword>
<keyword evidence="4" id="KW-0732">Signal</keyword>
<dbReference type="EC" id="3.2.1.58" evidence="9"/>
<evidence type="ECO:0000256" key="5">
    <source>
        <dbReference type="ARBA" id="ARBA00022801"/>
    </source>
</evidence>
<keyword evidence="12" id="KW-0472">Membrane</keyword>
<dbReference type="PANTHER" id="PTHR31297:SF1">
    <property type="entry name" value="GLUCAN 1,3-BETA-GLUCOSIDASE I_II-RELATED"/>
    <property type="match status" value="1"/>
</dbReference>
<dbReference type="InterPro" id="IPR050386">
    <property type="entry name" value="Glycosyl_hydrolase_5"/>
</dbReference>
<dbReference type="Proteomes" id="UP000245884">
    <property type="component" value="Unassembled WGS sequence"/>
</dbReference>
<feature type="transmembrane region" description="Helical" evidence="12">
    <location>
        <begin position="67"/>
        <end position="90"/>
    </location>
</feature>
<evidence type="ECO:0000256" key="9">
    <source>
        <dbReference type="ARBA" id="ARBA00038929"/>
    </source>
</evidence>
<dbReference type="EMBL" id="KZ819662">
    <property type="protein sequence ID" value="PWN30481.1"/>
    <property type="molecule type" value="Genomic_DNA"/>
</dbReference>
<feature type="compositionally biased region" description="Low complexity" evidence="11">
    <location>
        <begin position="281"/>
        <end position="290"/>
    </location>
</feature>
<evidence type="ECO:0000256" key="4">
    <source>
        <dbReference type="ARBA" id="ARBA00022729"/>
    </source>
</evidence>
<dbReference type="GeneID" id="37030791"/>
<dbReference type="RefSeq" id="XP_025365093.1">
    <property type="nucleotide sequence ID" value="XM_025508968.1"/>
</dbReference>
<evidence type="ECO:0000313" key="15">
    <source>
        <dbReference type="Proteomes" id="UP000245884"/>
    </source>
</evidence>
<proteinExistence type="inferred from homology"/>
<organism evidence="14 15">
    <name type="scientific">Jaminaea rosea</name>
    <dbReference type="NCBI Taxonomy" id="1569628"/>
    <lineage>
        <taxon>Eukaryota</taxon>
        <taxon>Fungi</taxon>
        <taxon>Dikarya</taxon>
        <taxon>Basidiomycota</taxon>
        <taxon>Ustilaginomycotina</taxon>
        <taxon>Exobasidiomycetes</taxon>
        <taxon>Microstromatales</taxon>
        <taxon>Microstromatales incertae sedis</taxon>
        <taxon>Jaminaea</taxon>
    </lineage>
</organism>
<evidence type="ECO:0000259" key="13">
    <source>
        <dbReference type="Pfam" id="PF00150"/>
    </source>
</evidence>
<evidence type="ECO:0000256" key="11">
    <source>
        <dbReference type="SAM" id="MobiDB-lite"/>
    </source>
</evidence>
<dbReference type="GO" id="GO:0071555">
    <property type="term" value="P:cell wall organization"/>
    <property type="evidence" value="ECO:0007669"/>
    <property type="project" value="UniProtKB-KW"/>
</dbReference>
<keyword evidence="7" id="KW-0961">Cell wall biogenesis/degradation</keyword>
<feature type="compositionally biased region" description="Low complexity" evidence="11">
    <location>
        <begin position="91"/>
        <end position="118"/>
    </location>
</feature>
<feature type="region of interest" description="Disordered" evidence="11">
    <location>
        <begin position="533"/>
        <end position="572"/>
    </location>
</feature>
<comment type="catalytic activity">
    <reaction evidence="8">
        <text>Successive hydrolysis of beta-D-glucose units from the non-reducing ends of (1-&gt;3)-beta-D-glucans, releasing alpha-glucose.</text>
        <dbReference type="EC" id="3.2.1.58"/>
    </reaction>
</comment>
<keyword evidence="6 10" id="KW-0326">Glycosidase</keyword>
<evidence type="ECO:0000256" key="6">
    <source>
        <dbReference type="ARBA" id="ARBA00023295"/>
    </source>
</evidence>
<feature type="region of interest" description="Disordered" evidence="11">
    <location>
        <begin position="91"/>
        <end position="142"/>
    </location>
</feature>
<dbReference type="GO" id="GO:0004338">
    <property type="term" value="F:glucan exo-1,3-beta-glucosidase activity"/>
    <property type="evidence" value="ECO:0007669"/>
    <property type="project" value="UniProtKB-EC"/>
</dbReference>
<dbReference type="GO" id="GO:0005576">
    <property type="term" value="C:extracellular region"/>
    <property type="evidence" value="ECO:0007669"/>
    <property type="project" value="UniProtKB-SubCell"/>
</dbReference>
<feature type="compositionally biased region" description="Polar residues" evidence="11">
    <location>
        <begin position="537"/>
        <end position="546"/>
    </location>
</feature>
<keyword evidence="5 10" id="KW-0378">Hydrolase</keyword>
<keyword evidence="15" id="KW-1185">Reference proteome</keyword>
<feature type="compositionally biased region" description="Polar residues" evidence="11">
    <location>
        <begin position="23"/>
        <end position="32"/>
    </location>
</feature>
<dbReference type="Gene3D" id="3.20.20.80">
    <property type="entry name" value="Glycosidases"/>
    <property type="match status" value="1"/>
</dbReference>
<feature type="domain" description="Glycoside hydrolase family 5" evidence="13">
    <location>
        <begin position="197"/>
        <end position="468"/>
    </location>
</feature>
<gene>
    <name evidence="14" type="ORF">BDZ90DRAFT_276944</name>
</gene>
<keyword evidence="3" id="KW-0964">Secreted</keyword>